<dbReference type="OrthoDB" id="2969233at2"/>
<gene>
    <name evidence="1" type="ORF">CU635_00770</name>
    <name evidence="2" type="ORF">CVD25_17230</name>
</gene>
<dbReference type="Pfam" id="PF06103">
    <property type="entry name" value="DUF948"/>
    <property type="match status" value="1"/>
</dbReference>
<dbReference type="EMBL" id="PGVD01000053">
    <property type="protein sequence ID" value="PLR93342.1"/>
    <property type="molecule type" value="Genomic_DNA"/>
</dbReference>
<organism evidence="1 3">
    <name type="scientific">Bacillus canaveralius</name>
    <dbReference type="NCBI Taxonomy" id="1403243"/>
    <lineage>
        <taxon>Bacteria</taxon>
        <taxon>Bacillati</taxon>
        <taxon>Bacillota</taxon>
        <taxon>Bacilli</taxon>
        <taxon>Bacillales</taxon>
        <taxon>Bacillaceae</taxon>
        <taxon>Bacillus</taxon>
    </lineage>
</organism>
<reference evidence="2 4" key="2">
    <citation type="submission" date="2017-12" db="EMBL/GenBank/DDBJ databases">
        <title>Comparative Functional Genomics of Dry Heat Resistant strains isolated from the Viking Spacecraft.</title>
        <authorList>
            <person name="Seuylemezian A."/>
            <person name="Cooper K."/>
            <person name="Vaishampayan P."/>
        </authorList>
    </citation>
    <scope>NUCLEOTIDE SEQUENCE [LARGE SCALE GENOMIC DNA]</scope>
    <source>
        <strain evidence="2 4">ATCC 29669</strain>
    </source>
</reference>
<keyword evidence="4" id="KW-1185">Reference proteome</keyword>
<evidence type="ECO:0000313" key="2">
    <source>
        <dbReference type="EMBL" id="PLR93342.1"/>
    </source>
</evidence>
<evidence type="ECO:0000313" key="1">
    <source>
        <dbReference type="EMBL" id="PLR86854.1"/>
    </source>
</evidence>
<sequence length="123" mass="14034">MLIVYLSIALVVGSLIYLGYSAFTTLKEAKPAINNLSQSATRVQQQTESIRTEKDELTANQQQLIADIQQKKAAVNSAIKAVKETTQSFKKLVKIKPIAHLQRKDREQLLNWEIRKRSFKSQY</sequence>
<evidence type="ECO:0000313" key="4">
    <source>
        <dbReference type="Proteomes" id="UP000235114"/>
    </source>
</evidence>
<dbReference type="EMBL" id="PGVA01000001">
    <property type="protein sequence ID" value="PLR86854.1"/>
    <property type="molecule type" value="Genomic_DNA"/>
</dbReference>
<comment type="caution">
    <text evidence="1">The sequence shown here is derived from an EMBL/GenBank/DDBJ whole genome shotgun (WGS) entry which is preliminary data.</text>
</comment>
<protein>
    <submittedName>
        <fullName evidence="1">DUF948 domain-containing protein</fullName>
    </submittedName>
</protein>
<accession>A0A2N5GSV8</accession>
<evidence type="ECO:0000313" key="3">
    <source>
        <dbReference type="Proteomes" id="UP000234951"/>
    </source>
</evidence>
<dbReference type="InterPro" id="IPR009293">
    <property type="entry name" value="UPF0478"/>
</dbReference>
<dbReference type="Proteomes" id="UP000234951">
    <property type="component" value="Unassembled WGS sequence"/>
</dbReference>
<dbReference type="PANTHER" id="PTHR40070:SF1">
    <property type="entry name" value="UPF0478 PROTEIN YTXG"/>
    <property type="match status" value="1"/>
</dbReference>
<dbReference type="RefSeq" id="WP_101575264.1">
    <property type="nucleotide sequence ID" value="NZ_PGVA01000001.1"/>
</dbReference>
<dbReference type="Proteomes" id="UP000235114">
    <property type="component" value="Unassembled WGS sequence"/>
</dbReference>
<dbReference type="PANTHER" id="PTHR40070">
    <property type="entry name" value="UPF0478 PROTEIN YTXG"/>
    <property type="match status" value="1"/>
</dbReference>
<proteinExistence type="predicted"/>
<name>A0A2N5GSV8_9BACI</name>
<dbReference type="AlphaFoldDB" id="A0A2N5GSV8"/>
<reference evidence="1 3" key="1">
    <citation type="submission" date="2017-11" db="EMBL/GenBank/DDBJ databases">
        <title>Comparitive Functional Genomics of Dry Heat Resistant strains isolated from the Viking Spacecraft.</title>
        <authorList>
            <person name="Seuylemezian A."/>
            <person name="Cooper K."/>
            <person name="Vaishampayan P."/>
        </authorList>
    </citation>
    <scope>NUCLEOTIDE SEQUENCE [LARGE SCALE GENOMIC DNA]</scope>
    <source>
        <strain evidence="1 3">M4.6</strain>
    </source>
</reference>